<evidence type="ECO:0000259" key="9">
    <source>
        <dbReference type="Pfam" id="PF00324"/>
    </source>
</evidence>
<dbReference type="GeneID" id="81584078"/>
<feature type="transmembrane region" description="Helical" evidence="8">
    <location>
        <begin position="296"/>
        <end position="314"/>
    </location>
</feature>
<keyword evidence="3" id="KW-0813">Transport</keyword>
<evidence type="ECO:0000256" key="6">
    <source>
        <dbReference type="ARBA" id="ARBA00023136"/>
    </source>
</evidence>
<dbReference type="InterPro" id="IPR018491">
    <property type="entry name" value="SLC12_C"/>
</dbReference>
<evidence type="ECO:0008006" key="13">
    <source>
        <dbReference type="Google" id="ProtNLM"/>
    </source>
</evidence>
<dbReference type="PANTHER" id="PTHR11827">
    <property type="entry name" value="SOLUTE CARRIER FAMILY 12, CATION COTRANSPORTERS"/>
    <property type="match status" value="1"/>
</dbReference>
<comment type="subcellular location">
    <subcellularLocation>
        <location evidence="1">Membrane</location>
        <topology evidence="1">Multi-pass membrane protein</topology>
    </subcellularLocation>
</comment>
<evidence type="ECO:0000256" key="1">
    <source>
        <dbReference type="ARBA" id="ARBA00004141"/>
    </source>
</evidence>
<dbReference type="EMBL" id="JAQJAE010000001">
    <property type="protein sequence ID" value="KAJ5617664.1"/>
    <property type="molecule type" value="Genomic_DNA"/>
</dbReference>
<dbReference type="GO" id="GO:0005774">
    <property type="term" value="C:vacuolar membrane"/>
    <property type="evidence" value="ECO:0007669"/>
    <property type="project" value="TreeGrafter"/>
</dbReference>
<reference evidence="11" key="1">
    <citation type="journal article" date="2023" name="IMA Fungus">
        <title>Comparative genomic study of the Penicillium genus elucidates a diverse pangenome and 15 lateral gene transfer events.</title>
        <authorList>
            <person name="Petersen C."/>
            <person name="Sorensen T."/>
            <person name="Nielsen M.R."/>
            <person name="Sondergaard T.E."/>
            <person name="Sorensen J.L."/>
            <person name="Fitzpatrick D.A."/>
            <person name="Frisvad J.C."/>
            <person name="Nielsen K.L."/>
        </authorList>
    </citation>
    <scope>NUCLEOTIDE SEQUENCE</scope>
    <source>
        <strain evidence="11">IBT 12815</strain>
    </source>
</reference>
<proteinExistence type="inferred from homology"/>
<feature type="domain" description="SLC12A transporter C-terminal" evidence="10">
    <location>
        <begin position="634"/>
        <end position="716"/>
    </location>
</feature>
<feature type="compositionally biased region" description="Polar residues" evidence="7">
    <location>
        <begin position="1072"/>
        <end position="1100"/>
    </location>
</feature>
<feature type="transmembrane region" description="Helical" evidence="8">
    <location>
        <begin position="434"/>
        <end position="454"/>
    </location>
</feature>
<feature type="compositionally biased region" description="Basic and acidic residues" evidence="7">
    <location>
        <begin position="24"/>
        <end position="46"/>
    </location>
</feature>
<dbReference type="InterPro" id="IPR004841">
    <property type="entry name" value="AA-permease/SLC12A_dom"/>
</dbReference>
<dbReference type="InterPro" id="IPR004842">
    <property type="entry name" value="SLC12A_fam"/>
</dbReference>
<feature type="region of interest" description="Disordered" evidence="7">
    <location>
        <begin position="1"/>
        <end position="54"/>
    </location>
</feature>
<feature type="transmembrane region" description="Helical" evidence="8">
    <location>
        <begin position="509"/>
        <end position="530"/>
    </location>
</feature>
<keyword evidence="6 8" id="KW-0472">Membrane</keyword>
<gene>
    <name evidence="11" type="ORF">N7537_002778</name>
</gene>
<feature type="transmembrane region" description="Helical" evidence="8">
    <location>
        <begin position="165"/>
        <end position="188"/>
    </location>
</feature>
<dbReference type="Pfam" id="PF03522">
    <property type="entry name" value="SLC12"/>
    <property type="match status" value="1"/>
</dbReference>
<organism evidence="11 12">
    <name type="scientific">Penicillium hordei</name>
    <dbReference type="NCBI Taxonomy" id="40994"/>
    <lineage>
        <taxon>Eukaryota</taxon>
        <taxon>Fungi</taxon>
        <taxon>Dikarya</taxon>
        <taxon>Ascomycota</taxon>
        <taxon>Pezizomycotina</taxon>
        <taxon>Eurotiomycetes</taxon>
        <taxon>Eurotiomycetidae</taxon>
        <taxon>Eurotiales</taxon>
        <taxon>Aspergillaceae</taxon>
        <taxon>Penicillium</taxon>
    </lineage>
</organism>
<protein>
    <recommendedName>
        <fullName evidence="13">Cation chloride cotransporter</fullName>
    </recommendedName>
</protein>
<evidence type="ECO:0000256" key="7">
    <source>
        <dbReference type="SAM" id="MobiDB-lite"/>
    </source>
</evidence>
<feature type="transmembrane region" description="Helical" evidence="8">
    <location>
        <begin position="268"/>
        <end position="289"/>
    </location>
</feature>
<comment type="caution">
    <text evidence="11">The sequence shown here is derived from an EMBL/GenBank/DDBJ whole genome shotgun (WGS) entry which is preliminary data.</text>
</comment>
<dbReference type="Proteomes" id="UP001213799">
    <property type="component" value="Unassembled WGS sequence"/>
</dbReference>
<feature type="compositionally biased region" description="Low complexity" evidence="7">
    <location>
        <begin position="1120"/>
        <end position="1138"/>
    </location>
</feature>
<evidence type="ECO:0000256" key="8">
    <source>
        <dbReference type="SAM" id="Phobius"/>
    </source>
</evidence>
<feature type="compositionally biased region" description="Polar residues" evidence="7">
    <location>
        <begin position="750"/>
        <end position="763"/>
    </location>
</feature>
<evidence type="ECO:0000256" key="5">
    <source>
        <dbReference type="ARBA" id="ARBA00022989"/>
    </source>
</evidence>
<reference evidence="11" key="2">
    <citation type="submission" date="2023-01" db="EMBL/GenBank/DDBJ databases">
        <authorList>
            <person name="Petersen C."/>
        </authorList>
    </citation>
    <scope>NUCLEOTIDE SEQUENCE</scope>
    <source>
        <strain evidence="11">IBT 12815</strain>
    </source>
</reference>
<keyword evidence="4 8" id="KW-0812">Transmembrane</keyword>
<keyword evidence="5 8" id="KW-1133">Transmembrane helix</keyword>
<dbReference type="RefSeq" id="XP_056758831.1">
    <property type="nucleotide sequence ID" value="XM_056893836.1"/>
</dbReference>
<evidence type="ECO:0000313" key="12">
    <source>
        <dbReference type="Proteomes" id="UP001213799"/>
    </source>
</evidence>
<dbReference type="GO" id="GO:0055064">
    <property type="term" value="P:chloride ion homeostasis"/>
    <property type="evidence" value="ECO:0007669"/>
    <property type="project" value="TreeGrafter"/>
</dbReference>
<feature type="region of interest" description="Disordered" evidence="7">
    <location>
        <begin position="1021"/>
        <end position="1138"/>
    </location>
</feature>
<dbReference type="Gene3D" id="1.20.1740.10">
    <property type="entry name" value="Amino acid/polyamine transporter I"/>
    <property type="match status" value="1"/>
</dbReference>
<feature type="region of interest" description="Disordered" evidence="7">
    <location>
        <begin position="112"/>
        <end position="135"/>
    </location>
</feature>
<feature type="domain" description="Amino acid permease/ SLC12A" evidence="9">
    <location>
        <begin position="145"/>
        <end position="622"/>
    </location>
</feature>
<evidence type="ECO:0000256" key="2">
    <source>
        <dbReference type="ARBA" id="ARBA00010593"/>
    </source>
</evidence>
<comment type="similarity">
    <text evidence="2">Belongs to the SLC12A transporter family.</text>
</comment>
<dbReference type="FunFam" id="1.20.1740.10:FF:000013">
    <property type="entry name" value="Solute carrier family 12 member"/>
    <property type="match status" value="1"/>
</dbReference>
<feature type="transmembrane region" description="Helical" evidence="8">
    <location>
        <begin position="139"/>
        <end position="159"/>
    </location>
</feature>
<evidence type="ECO:0000313" key="11">
    <source>
        <dbReference type="EMBL" id="KAJ5617664.1"/>
    </source>
</evidence>
<feature type="transmembrane region" description="Helical" evidence="8">
    <location>
        <begin position="209"/>
        <end position="232"/>
    </location>
</feature>
<feature type="transmembrane region" description="Helical" evidence="8">
    <location>
        <begin position="542"/>
        <end position="560"/>
    </location>
</feature>
<feature type="region of interest" description="Disordered" evidence="7">
    <location>
        <begin position="731"/>
        <end position="763"/>
    </location>
</feature>
<dbReference type="GO" id="GO:0015379">
    <property type="term" value="F:potassium:chloride symporter activity"/>
    <property type="evidence" value="ECO:0007669"/>
    <property type="project" value="TreeGrafter"/>
</dbReference>
<dbReference type="GO" id="GO:0055075">
    <property type="term" value="P:potassium ion homeostasis"/>
    <property type="evidence" value="ECO:0007669"/>
    <property type="project" value="TreeGrafter"/>
</dbReference>
<evidence type="ECO:0000256" key="4">
    <source>
        <dbReference type="ARBA" id="ARBA00022692"/>
    </source>
</evidence>
<feature type="transmembrane region" description="Helical" evidence="8">
    <location>
        <begin position="360"/>
        <end position="381"/>
    </location>
</feature>
<feature type="compositionally biased region" description="Basic and acidic residues" evidence="7">
    <location>
        <begin position="114"/>
        <end position="124"/>
    </location>
</feature>
<dbReference type="GO" id="GO:0034486">
    <property type="term" value="P:vacuolar transmembrane transport"/>
    <property type="evidence" value="ECO:0007669"/>
    <property type="project" value="TreeGrafter"/>
</dbReference>
<keyword evidence="12" id="KW-1185">Reference proteome</keyword>
<dbReference type="PANTHER" id="PTHR11827:SF72">
    <property type="entry name" value="GH08340P"/>
    <property type="match status" value="1"/>
</dbReference>
<evidence type="ECO:0000256" key="3">
    <source>
        <dbReference type="ARBA" id="ARBA00022448"/>
    </source>
</evidence>
<sequence length="1281" mass="140447">MAKRVGESSDSLSRRRPTFATRTAQEDVSRLDPGDSAHPISDERTRLLPWPPTRWARPYEPVNSSEPSDDQRHSSPVNYFRGLSQWWHSRGDHVQEQETDIDTTSQNVYLSADPLRDARADKKDKSGHRSRSVDEPKKLGTFSGVFVPTTLNVLSILMFLRFGFILGQAGVLGILGLLLVSYTINLVTTMSLSAIATNGTVRGGGAYYLISRSLGPEFGGSIGIVFYLGYVFNTGMNAVGLVDCFTQNFGMQSGDWANFLEEGFWWQYLWGTIILVFCTGICLAGSSIFARASNGLLIILLVATFSIPLSAVFMKPFSIPRQGVEFTGLRLQTLMGNLKPHLTKGAAGSQIKGRENFQDLFGILFPATGGIFAGASMSGDLKNPSKAIPKGTLSGLALTFVAYGLVILAMAASVTRESFYNNVNVIQIVNASDSVILLGEFATSFFSALMGVIGSAKLLQAIARDSLLPGIGIFAQGAQKTDDPVYAIIITYVFAQVTMLFDINRIASFVTMTYLMTFLVTNLACFLLKIGSAPNFRPSFHYFNWQTAAAGTLVSGISMFFVDGLYATGCVGILVILFLLIHYTSPPKPWGDVSQSLIYHQVRKYLLRLRQEHVKFWRPQILLFVSDLDKQYKMVSFCNSLKKGSLFVLAHVLVTDDFSAAVPEARRQQTAWTKFVEYSKIKAFVNISVSPAAEWGMRNIVLNSGLGGMRPNIVVIDQFRSDHSLVETFSLNGGRRDSRTRRHSVHSSTQAQGSNASGSANPPMSGQSYVTILEDLLFKLRINVAVAKGFEDLELPDPRGRHTKKYIDLWPIQMSAELGADSESKQNVLTTNFDTYTLILQLGCILNTVPSWKKTYKIRVAVFVEYETDVEDERGRVEALLDKLRIEAEVLVFWLACGDLQAYQTIVNDDASVTADTRERVNSALQGEDWWQGVLRARALNQEPDSDRTSDSLHLDKAYTWQGPSSQDNGARPLHQRVTGLRKLIQSTRRRRSVSSFRALGGVNLGMQTHRLLDAFVDYDSSDSTNESEDSDLEAYVSDPEPEDGGEDIVNSRNEVVPVSGSSRLLGRSKTVDYSPTADSPSTPVRVSSQVEETSSSRLNPSVIETGDDASPKSKPPGLRPSMSRSASSNRFSSSPIPEAKVITEAEEGNGPSIMFAAQNSPPRFANKLDSIYARRPSAVSPTTPGAHSNTHATGYPGVASVPLSFNDLPSRAQHLILNELMVQQSGDTAVIFTTLPSPVEGTSTSAEDSASYLSDLDILWNGLPPCLLVHSNSMTVTMNL</sequence>
<dbReference type="GO" id="GO:0006884">
    <property type="term" value="P:cell volume homeostasis"/>
    <property type="evidence" value="ECO:0007669"/>
    <property type="project" value="TreeGrafter"/>
</dbReference>
<feature type="transmembrane region" description="Helical" evidence="8">
    <location>
        <begin position="566"/>
        <end position="584"/>
    </location>
</feature>
<evidence type="ECO:0000259" key="10">
    <source>
        <dbReference type="Pfam" id="PF03522"/>
    </source>
</evidence>
<accession>A0AAD6EJ76</accession>
<name>A0AAD6EJ76_9EURO</name>
<feature type="transmembrane region" description="Helical" evidence="8">
    <location>
        <begin position="393"/>
        <end position="414"/>
    </location>
</feature>
<dbReference type="Pfam" id="PF00324">
    <property type="entry name" value="AA_permease"/>
    <property type="match status" value="1"/>
</dbReference>